<dbReference type="InterPro" id="IPR011146">
    <property type="entry name" value="HIT-like"/>
</dbReference>
<dbReference type="Gene3D" id="3.30.428.10">
    <property type="entry name" value="HIT-like"/>
    <property type="match status" value="1"/>
</dbReference>
<dbReference type="PROSITE" id="PS51084">
    <property type="entry name" value="HIT_2"/>
    <property type="match status" value="1"/>
</dbReference>
<feature type="short sequence motif" description="Histidine triad motif" evidence="1">
    <location>
        <begin position="100"/>
        <end position="104"/>
    </location>
</feature>
<reference evidence="3" key="2">
    <citation type="journal article" date="2021" name="PeerJ">
        <title>Extensive microbial diversity within the chicken gut microbiome revealed by metagenomics and culture.</title>
        <authorList>
            <person name="Gilroy R."/>
            <person name="Ravi A."/>
            <person name="Getino M."/>
            <person name="Pursley I."/>
            <person name="Horton D.L."/>
            <person name="Alikhan N.F."/>
            <person name="Baker D."/>
            <person name="Gharbi K."/>
            <person name="Hall N."/>
            <person name="Watson M."/>
            <person name="Adriaenssens E.M."/>
            <person name="Foster-Nyarko E."/>
            <person name="Jarju S."/>
            <person name="Secka A."/>
            <person name="Antonio M."/>
            <person name="Oren A."/>
            <person name="Chaudhuri R.R."/>
            <person name="La Ragione R."/>
            <person name="Hildebrand F."/>
            <person name="Pallen M.J."/>
        </authorList>
    </citation>
    <scope>NUCLEOTIDE SEQUENCE</scope>
    <source>
        <strain evidence="3">1748</strain>
    </source>
</reference>
<name>A0A9D9DAA1_9BACL</name>
<evidence type="ECO:0000313" key="4">
    <source>
        <dbReference type="Proteomes" id="UP000823629"/>
    </source>
</evidence>
<dbReference type="Proteomes" id="UP000823629">
    <property type="component" value="Unassembled WGS sequence"/>
</dbReference>
<evidence type="ECO:0000313" key="3">
    <source>
        <dbReference type="EMBL" id="MBO8414738.1"/>
    </source>
</evidence>
<dbReference type="EMBL" id="JADING010000136">
    <property type="protein sequence ID" value="MBO8414738.1"/>
    <property type="molecule type" value="Genomic_DNA"/>
</dbReference>
<dbReference type="SUPFAM" id="SSF54197">
    <property type="entry name" value="HIT-like"/>
    <property type="match status" value="1"/>
</dbReference>
<feature type="domain" description="HIT" evidence="2">
    <location>
        <begin position="7"/>
        <end position="115"/>
    </location>
</feature>
<comment type="caution">
    <text evidence="3">The sequence shown here is derived from an EMBL/GenBank/DDBJ whole genome shotgun (WGS) entry which is preliminary data.</text>
</comment>
<organism evidence="3 4">
    <name type="scientific">Candidatus Scatoplasma merdavium</name>
    <dbReference type="NCBI Taxonomy" id="2840932"/>
    <lineage>
        <taxon>Bacteria</taxon>
        <taxon>Bacillati</taxon>
        <taxon>Bacillota</taxon>
        <taxon>Bacilli</taxon>
        <taxon>Bacillales</taxon>
        <taxon>Candidatus Scatoplasma</taxon>
    </lineage>
</organism>
<dbReference type="AlphaFoldDB" id="A0A9D9DAA1"/>
<dbReference type="GO" id="GO:0003824">
    <property type="term" value="F:catalytic activity"/>
    <property type="evidence" value="ECO:0007669"/>
    <property type="project" value="InterPro"/>
</dbReference>
<gene>
    <name evidence="3" type="ORF">IAC78_04655</name>
</gene>
<evidence type="ECO:0000259" key="2">
    <source>
        <dbReference type="PROSITE" id="PS51084"/>
    </source>
</evidence>
<proteinExistence type="predicted"/>
<dbReference type="InterPro" id="IPR036265">
    <property type="entry name" value="HIT-like_sf"/>
</dbReference>
<evidence type="ECO:0000256" key="1">
    <source>
        <dbReference type="PROSITE-ProRule" id="PRU00464"/>
    </source>
</evidence>
<accession>A0A9D9DAA1</accession>
<dbReference type="Pfam" id="PF01230">
    <property type="entry name" value="HIT"/>
    <property type="match status" value="1"/>
</dbReference>
<protein>
    <submittedName>
        <fullName evidence="3">HIT family protein</fullName>
    </submittedName>
</protein>
<reference evidence="3" key="1">
    <citation type="submission" date="2020-10" db="EMBL/GenBank/DDBJ databases">
        <authorList>
            <person name="Gilroy R."/>
        </authorList>
    </citation>
    <scope>NUCLEOTIDE SEQUENCE</scope>
    <source>
        <strain evidence="3">1748</strain>
    </source>
</reference>
<sequence>MKHIDTSCAYCMKNENPSLYEKFGVLLTELPHSTLYLFKEQSHKGRCIVAYSEHVSEIVNLSKEEMNGFFEDVQLVAKALHLAFHPNKVNYGMYGDTGSHLHMHLCPKYADDEFEWGSVFQMDPNRNKPDASVLKETGDKILEALKQVK</sequence>